<organism evidence="2 3">
    <name type="scientific">Dryococelus australis</name>
    <dbReference type="NCBI Taxonomy" id="614101"/>
    <lineage>
        <taxon>Eukaryota</taxon>
        <taxon>Metazoa</taxon>
        <taxon>Ecdysozoa</taxon>
        <taxon>Arthropoda</taxon>
        <taxon>Hexapoda</taxon>
        <taxon>Insecta</taxon>
        <taxon>Pterygota</taxon>
        <taxon>Neoptera</taxon>
        <taxon>Polyneoptera</taxon>
        <taxon>Phasmatodea</taxon>
        <taxon>Verophasmatodea</taxon>
        <taxon>Anareolatae</taxon>
        <taxon>Phasmatidae</taxon>
        <taxon>Eurycanthinae</taxon>
        <taxon>Dryococelus</taxon>
    </lineage>
</organism>
<feature type="region of interest" description="Disordered" evidence="1">
    <location>
        <begin position="773"/>
        <end position="810"/>
    </location>
</feature>
<feature type="compositionally biased region" description="Polar residues" evidence="1">
    <location>
        <begin position="160"/>
        <end position="173"/>
    </location>
</feature>
<feature type="region of interest" description="Disordered" evidence="1">
    <location>
        <begin position="47"/>
        <end position="79"/>
    </location>
</feature>
<feature type="compositionally biased region" description="Polar residues" evidence="1">
    <location>
        <begin position="64"/>
        <end position="73"/>
    </location>
</feature>
<evidence type="ECO:0000256" key="1">
    <source>
        <dbReference type="SAM" id="MobiDB-lite"/>
    </source>
</evidence>
<gene>
    <name evidence="2" type="ORF">PR048_024990</name>
</gene>
<name>A0ABQ9GQ87_9NEOP</name>
<sequence length="1170" mass="130765">MLVFRRGLSNHEEALRNVCTALKGASLRHGGALAAVLASTHQRTFNESEIANAKRRHDSEDTSRGSSSQTNRANYKLASLKGSEEVRADKRRSDKGDIVTFIKCVIASKRRALNWSAVFSSCCVYLWDWPMRVKEVSMEQRRKARAGETVDPRKKIHRPATSSGTIPTCENPESTPPGIEPCSPSLIEARYRRQDRTPVQCLRVKAIRELMHMSPSPLVRARFRSTVAFPLCPFILAFVCENARVNHRFRIRRVGRKAVQCWDTEIGCAQPARSVYLIFSLWWKLWPSSISKAVLPTKQCCLIEEFPPKFGVGGFSQGSPASPPHHFGAAPYAPQSPSLALKTSILRAAQISKLFYTLPVPTKQHQATNTGTVTVYSVTGLAALRAHGGSQRCEYNVSYNTILLANAQTLRIVTTSVPVYKPQRLEIRSTLNKRSHYTQCSLEKRRSSKREGERVNKMGLRPQTREILSTRRATSKSHGPIVSRPLQSCSRLPYRASVKPYIGSNTPTHPHTHTHTHARAVDPSVSTPRVMDETVRFGASRRLPSGITTSCGTLFRPIDSASSDVSVCVCAVRPHRREFECEPSLPRNPFSSSQVLAGKQWLLILDPGQVIEVCMCVCGVGPSTPLHTSCLPQKLAPNKRPHTHTHMSVALLPRALSGFAHSLSNTVSWTRPTSYLPTLAGGAYEHWYSVTTETLHALRVGAKLLKEVEVGTVCGEVLRADEGEVRIEQRRNSEGGGEKTCRQAASSGTIPRYENLGATRRESRRTVIAQCQPPSMSADTPFKNRRGSNCGAAQQETSVATAGGRPRRSVRRHEEKYAALLFPGVMPQGLSGTACKQTYNLTTHALPGIRTLNWRGAQTECATGRAAEVYRSDCSPRVPAGSLTDVRTWVSCRTMPLVDGFSPRRHSGAAPYSPHPHRAHECGTLSLWWKFLDFVKLCLHEVEEYPGSRTLAGLQKSWKSLCMDYSPLRTRCMPLENSKLQYELLTASYAKVYEKYAYFHDVRYYEPIAKSVSYLISISHFGTKIDESEIQNRAISLVQHFYIGTKIKLDPELRLDMQVWHDLTKCASTKRYFVSSGPTFSDEPKIMSSLFRTINLVLNACLLSIYLQLPWAYHRQHSKHPPGHKTGDEHTYVRTSLSTGYNPFTVTSLFSEALLKFYFQYIPPPRANYA</sequence>
<feature type="region of interest" description="Disordered" evidence="1">
    <location>
        <begin position="144"/>
        <end position="178"/>
    </location>
</feature>
<keyword evidence="3" id="KW-1185">Reference proteome</keyword>
<comment type="caution">
    <text evidence="2">The sequence shown here is derived from an EMBL/GenBank/DDBJ whole genome shotgun (WGS) entry which is preliminary data.</text>
</comment>
<accession>A0ABQ9GQ87</accession>
<feature type="compositionally biased region" description="Polar residues" evidence="1">
    <location>
        <begin position="791"/>
        <end position="800"/>
    </location>
</feature>
<evidence type="ECO:0000313" key="2">
    <source>
        <dbReference type="EMBL" id="KAJ8874148.1"/>
    </source>
</evidence>
<feature type="compositionally biased region" description="Basic and acidic residues" evidence="1">
    <location>
        <begin position="144"/>
        <end position="153"/>
    </location>
</feature>
<dbReference type="Proteomes" id="UP001159363">
    <property type="component" value="Chromosome 9"/>
</dbReference>
<dbReference type="EMBL" id="JARBHB010000010">
    <property type="protein sequence ID" value="KAJ8874148.1"/>
    <property type="molecule type" value="Genomic_DNA"/>
</dbReference>
<proteinExistence type="predicted"/>
<reference evidence="2 3" key="1">
    <citation type="submission" date="2023-02" db="EMBL/GenBank/DDBJ databases">
        <title>LHISI_Scaffold_Assembly.</title>
        <authorList>
            <person name="Stuart O.P."/>
            <person name="Cleave R."/>
            <person name="Magrath M.J.L."/>
            <person name="Mikheyev A.S."/>
        </authorList>
    </citation>
    <scope>NUCLEOTIDE SEQUENCE [LARGE SCALE GENOMIC DNA]</scope>
    <source>
        <strain evidence="2">Daus_M_001</strain>
        <tissue evidence="2">Leg muscle</tissue>
    </source>
</reference>
<protein>
    <submittedName>
        <fullName evidence="2">Uncharacterized protein</fullName>
    </submittedName>
</protein>
<evidence type="ECO:0000313" key="3">
    <source>
        <dbReference type="Proteomes" id="UP001159363"/>
    </source>
</evidence>